<protein>
    <submittedName>
        <fullName evidence="9">ABC transporter, permease protein</fullName>
    </submittedName>
</protein>
<feature type="transmembrane region" description="Helical" evidence="7">
    <location>
        <begin position="9"/>
        <end position="30"/>
    </location>
</feature>
<dbReference type="Proteomes" id="UP000003434">
    <property type="component" value="Unassembled WGS sequence"/>
</dbReference>
<accession>E6LQJ4</accession>
<dbReference type="GO" id="GO:0055085">
    <property type="term" value="P:transmembrane transport"/>
    <property type="evidence" value="ECO:0007669"/>
    <property type="project" value="InterPro"/>
</dbReference>
<dbReference type="AlphaFoldDB" id="E6LQJ4"/>
<dbReference type="PANTHER" id="PTHR43163">
    <property type="entry name" value="DIPEPTIDE TRANSPORT SYSTEM PERMEASE PROTEIN DPPB-RELATED"/>
    <property type="match status" value="1"/>
</dbReference>
<dbReference type="Pfam" id="PF00528">
    <property type="entry name" value="BPD_transp_1"/>
    <property type="match status" value="1"/>
</dbReference>
<dbReference type="Gene3D" id="1.10.3720.10">
    <property type="entry name" value="MetI-like"/>
    <property type="match status" value="1"/>
</dbReference>
<dbReference type="InterPro" id="IPR035906">
    <property type="entry name" value="MetI-like_sf"/>
</dbReference>
<dbReference type="SUPFAM" id="SSF161098">
    <property type="entry name" value="MetI-like"/>
    <property type="match status" value="1"/>
</dbReference>
<organism evidence="9 10">
    <name type="scientific">Lachnoanaerobaculum saburreum DSM 3986</name>
    <dbReference type="NCBI Taxonomy" id="887325"/>
    <lineage>
        <taxon>Bacteria</taxon>
        <taxon>Bacillati</taxon>
        <taxon>Bacillota</taxon>
        <taxon>Clostridia</taxon>
        <taxon>Lachnospirales</taxon>
        <taxon>Lachnospiraceae</taxon>
        <taxon>Lachnoanaerobaculum</taxon>
    </lineage>
</organism>
<keyword evidence="2 7" id="KW-0813">Transport</keyword>
<dbReference type="GO" id="GO:0005886">
    <property type="term" value="C:plasma membrane"/>
    <property type="evidence" value="ECO:0007669"/>
    <property type="project" value="UniProtKB-SubCell"/>
</dbReference>
<evidence type="ECO:0000256" key="2">
    <source>
        <dbReference type="ARBA" id="ARBA00022448"/>
    </source>
</evidence>
<evidence type="ECO:0000256" key="6">
    <source>
        <dbReference type="ARBA" id="ARBA00023136"/>
    </source>
</evidence>
<dbReference type="PANTHER" id="PTHR43163:SF6">
    <property type="entry name" value="DIPEPTIDE TRANSPORT SYSTEM PERMEASE PROTEIN DPPB-RELATED"/>
    <property type="match status" value="1"/>
</dbReference>
<dbReference type="Pfam" id="PF19300">
    <property type="entry name" value="BPD_transp_1_N"/>
    <property type="match status" value="1"/>
</dbReference>
<feature type="transmembrane region" description="Helical" evidence="7">
    <location>
        <begin position="135"/>
        <end position="159"/>
    </location>
</feature>
<dbReference type="eggNOG" id="COG0601">
    <property type="taxonomic scope" value="Bacteria"/>
</dbReference>
<keyword evidence="4 7" id="KW-0812">Transmembrane</keyword>
<feature type="domain" description="ABC transmembrane type-1" evidence="8">
    <location>
        <begin position="95"/>
        <end position="296"/>
    </location>
</feature>
<dbReference type="PROSITE" id="PS50928">
    <property type="entry name" value="ABC_TM1"/>
    <property type="match status" value="1"/>
</dbReference>
<comment type="subcellular location">
    <subcellularLocation>
        <location evidence="1 7">Cell membrane</location>
        <topology evidence="1 7">Multi-pass membrane protein</topology>
    </subcellularLocation>
</comment>
<sequence length="309" mass="33874">MKSYIIKRACLALGIIFCISLITFFVLNVIPGDVVAAMLGDFASKDAIEAARAQMGLDVSLPMQYINWLKNILTGNFGNSYFQRKAVLTLIVNAFKYTFTMAIAAYIVAIILGLLTGIFAALYHDKLPDRILMSISVFGISAPSFWIAIILQIVAGLRLGWFPVSGIKSGIWWVLPAFSLGIRSAATIARVTRTSMLEVLKQDFIRTAYAKGLSKRRIIFVHALRNALVPIITILGNDFGVLLTGSMITENVFNIPGIGKLLIDAINRRDIPLVQGGVIYVAGICVIIYFIVDILYAVINPNIRLGGEK</sequence>
<dbReference type="HOGENOM" id="CLU_036879_0_0_9"/>
<dbReference type="InterPro" id="IPR045621">
    <property type="entry name" value="BPD_transp_1_N"/>
</dbReference>
<evidence type="ECO:0000256" key="3">
    <source>
        <dbReference type="ARBA" id="ARBA00022475"/>
    </source>
</evidence>
<name>E6LQJ4_9FIRM</name>
<evidence type="ECO:0000313" key="10">
    <source>
        <dbReference type="Proteomes" id="UP000003434"/>
    </source>
</evidence>
<evidence type="ECO:0000256" key="4">
    <source>
        <dbReference type="ARBA" id="ARBA00022692"/>
    </source>
</evidence>
<dbReference type="InterPro" id="IPR000515">
    <property type="entry name" value="MetI-like"/>
</dbReference>
<feature type="transmembrane region" description="Helical" evidence="7">
    <location>
        <begin position="103"/>
        <end position="123"/>
    </location>
</feature>
<evidence type="ECO:0000256" key="7">
    <source>
        <dbReference type="RuleBase" id="RU363032"/>
    </source>
</evidence>
<proteinExistence type="inferred from homology"/>
<dbReference type="EMBL" id="AEPW01000086">
    <property type="protein sequence ID" value="EFU75889.1"/>
    <property type="molecule type" value="Genomic_DNA"/>
</dbReference>
<evidence type="ECO:0000313" key="9">
    <source>
        <dbReference type="EMBL" id="EFU75889.1"/>
    </source>
</evidence>
<keyword evidence="6 7" id="KW-0472">Membrane</keyword>
<comment type="caution">
    <text evidence="9">The sequence shown here is derived from an EMBL/GenBank/DDBJ whole genome shotgun (WGS) entry which is preliminary data.</text>
</comment>
<comment type="similarity">
    <text evidence="7">Belongs to the binding-protein-dependent transport system permease family.</text>
</comment>
<feature type="transmembrane region" description="Helical" evidence="7">
    <location>
        <begin position="171"/>
        <end position="191"/>
    </location>
</feature>
<evidence type="ECO:0000256" key="5">
    <source>
        <dbReference type="ARBA" id="ARBA00022989"/>
    </source>
</evidence>
<dbReference type="CDD" id="cd06261">
    <property type="entry name" value="TM_PBP2"/>
    <property type="match status" value="1"/>
</dbReference>
<reference evidence="9 10" key="1">
    <citation type="submission" date="2010-12" db="EMBL/GenBank/DDBJ databases">
        <authorList>
            <person name="Muzny D."/>
            <person name="Qin X."/>
            <person name="Deng J."/>
            <person name="Jiang H."/>
            <person name="Liu Y."/>
            <person name="Qu J."/>
            <person name="Song X.-Z."/>
            <person name="Zhang L."/>
            <person name="Thornton R."/>
            <person name="Coyle M."/>
            <person name="Francisco L."/>
            <person name="Jackson L."/>
            <person name="Javaid M."/>
            <person name="Korchina V."/>
            <person name="Kovar C."/>
            <person name="Mata R."/>
            <person name="Mathew T."/>
            <person name="Ngo R."/>
            <person name="Nguyen L."/>
            <person name="Nguyen N."/>
            <person name="Okwuonu G."/>
            <person name="Ongeri F."/>
            <person name="Pham C."/>
            <person name="Simmons D."/>
            <person name="Wilczek-Boney K."/>
            <person name="Hale W."/>
            <person name="Jakkamsetti A."/>
            <person name="Pham P."/>
            <person name="Ruth R."/>
            <person name="San Lucas F."/>
            <person name="Warren J."/>
            <person name="Zhang J."/>
            <person name="Zhao Z."/>
            <person name="Zhou C."/>
            <person name="Zhu D."/>
            <person name="Lee S."/>
            <person name="Bess C."/>
            <person name="Blankenburg K."/>
            <person name="Forbes L."/>
            <person name="Fu Q."/>
            <person name="Gubbala S."/>
            <person name="Hirani K."/>
            <person name="Jayaseelan J.C."/>
            <person name="Lara F."/>
            <person name="Munidasa M."/>
            <person name="Palculict T."/>
            <person name="Patil S."/>
            <person name="Pu L.-L."/>
            <person name="Saada N."/>
            <person name="Tang L."/>
            <person name="Weissenberger G."/>
            <person name="Zhu Y."/>
            <person name="Hemphill L."/>
            <person name="Shang Y."/>
            <person name="Youmans B."/>
            <person name="Ayvaz T."/>
            <person name="Ross M."/>
            <person name="Santibanez J."/>
            <person name="Aqrawi P."/>
            <person name="Gross S."/>
            <person name="Joshi V."/>
            <person name="Fowler G."/>
            <person name="Nazareth L."/>
            <person name="Reid J."/>
            <person name="Worley K."/>
            <person name="Petrosino J."/>
            <person name="Highlander S."/>
            <person name="Gibbs R."/>
        </authorList>
    </citation>
    <scope>NUCLEOTIDE SEQUENCE [LARGE SCALE GENOMIC DNA]</scope>
    <source>
        <strain evidence="9 10">DSM 3986</strain>
    </source>
</reference>
<evidence type="ECO:0000256" key="1">
    <source>
        <dbReference type="ARBA" id="ARBA00004651"/>
    </source>
</evidence>
<keyword evidence="5 7" id="KW-1133">Transmembrane helix</keyword>
<feature type="transmembrane region" description="Helical" evidence="7">
    <location>
        <begin position="278"/>
        <end position="299"/>
    </location>
</feature>
<evidence type="ECO:0000259" key="8">
    <source>
        <dbReference type="PROSITE" id="PS50928"/>
    </source>
</evidence>
<keyword evidence="3" id="KW-1003">Cell membrane</keyword>
<gene>
    <name evidence="9" type="ORF">HMPREF0381_2229</name>
</gene>
<dbReference type="RefSeq" id="WP_008751993.1">
    <property type="nucleotide sequence ID" value="NZ_GL622296.1"/>
</dbReference>